<keyword evidence="5" id="KW-0479">Metal-binding</keyword>
<dbReference type="Proteomes" id="UP000621454">
    <property type="component" value="Unassembled WGS sequence"/>
</dbReference>
<dbReference type="GO" id="GO:0046872">
    <property type="term" value="F:metal ion binding"/>
    <property type="evidence" value="ECO:0007669"/>
    <property type="project" value="UniProtKB-KW"/>
</dbReference>
<dbReference type="Gene3D" id="1.10.600.10">
    <property type="entry name" value="Farnesyl Diphosphate Synthase"/>
    <property type="match status" value="1"/>
</dbReference>
<proteinExistence type="inferred from homology"/>
<accession>A0A916WP37</accession>
<dbReference type="AlphaFoldDB" id="A0A916WP37"/>
<keyword evidence="4 7" id="KW-0808">Transferase</keyword>
<comment type="similarity">
    <text evidence="3 7">Belongs to the FPP/GGPP synthase family.</text>
</comment>
<dbReference type="PROSITE" id="PS00723">
    <property type="entry name" value="POLYPRENYL_SYNTHASE_1"/>
    <property type="match status" value="1"/>
</dbReference>
<dbReference type="SUPFAM" id="SSF48576">
    <property type="entry name" value="Terpenoid synthases"/>
    <property type="match status" value="1"/>
</dbReference>
<evidence type="ECO:0000313" key="8">
    <source>
        <dbReference type="EMBL" id="GGB19132.1"/>
    </source>
</evidence>
<evidence type="ECO:0000256" key="3">
    <source>
        <dbReference type="ARBA" id="ARBA00006706"/>
    </source>
</evidence>
<dbReference type="PROSITE" id="PS00444">
    <property type="entry name" value="POLYPRENYL_SYNTHASE_2"/>
    <property type="match status" value="1"/>
</dbReference>
<evidence type="ECO:0000256" key="6">
    <source>
        <dbReference type="ARBA" id="ARBA00022842"/>
    </source>
</evidence>
<name>A0A916WP37_9ACTN</name>
<dbReference type="InterPro" id="IPR008949">
    <property type="entry name" value="Isoprenoid_synthase_dom_sf"/>
</dbReference>
<reference evidence="8" key="2">
    <citation type="submission" date="2020-09" db="EMBL/GenBank/DDBJ databases">
        <authorList>
            <person name="Sun Q."/>
            <person name="Zhou Y."/>
        </authorList>
    </citation>
    <scope>NUCLEOTIDE SEQUENCE</scope>
    <source>
        <strain evidence="8">CGMCC 1.12827</strain>
    </source>
</reference>
<organism evidence="8 9">
    <name type="scientific">Gordonia jinhuaensis</name>
    <dbReference type="NCBI Taxonomy" id="1517702"/>
    <lineage>
        <taxon>Bacteria</taxon>
        <taxon>Bacillati</taxon>
        <taxon>Actinomycetota</taxon>
        <taxon>Actinomycetes</taxon>
        <taxon>Mycobacteriales</taxon>
        <taxon>Gordoniaceae</taxon>
        <taxon>Gordonia</taxon>
    </lineage>
</organism>
<gene>
    <name evidence="8" type="ORF">GCM10011489_04050</name>
</gene>
<dbReference type="PANTHER" id="PTHR12001:SF85">
    <property type="entry name" value="SHORT CHAIN ISOPRENYL DIPHOSPHATE SYNTHASE"/>
    <property type="match status" value="1"/>
</dbReference>
<keyword evidence="9" id="KW-1185">Reference proteome</keyword>
<dbReference type="RefSeq" id="WP_229742090.1">
    <property type="nucleotide sequence ID" value="NZ_BMGC01000002.1"/>
</dbReference>
<evidence type="ECO:0000256" key="2">
    <source>
        <dbReference type="ARBA" id="ARBA00005128"/>
    </source>
</evidence>
<evidence type="ECO:0000256" key="5">
    <source>
        <dbReference type="ARBA" id="ARBA00022723"/>
    </source>
</evidence>
<comment type="cofactor">
    <cofactor evidence="1">
        <name>Mg(2+)</name>
        <dbReference type="ChEBI" id="CHEBI:18420"/>
    </cofactor>
</comment>
<keyword evidence="6" id="KW-0460">Magnesium</keyword>
<dbReference type="InterPro" id="IPR000092">
    <property type="entry name" value="Polyprenyl_synt"/>
</dbReference>
<dbReference type="Pfam" id="PF00348">
    <property type="entry name" value="polyprenyl_synt"/>
    <property type="match status" value="1"/>
</dbReference>
<evidence type="ECO:0000256" key="1">
    <source>
        <dbReference type="ARBA" id="ARBA00001946"/>
    </source>
</evidence>
<evidence type="ECO:0000256" key="4">
    <source>
        <dbReference type="ARBA" id="ARBA00022679"/>
    </source>
</evidence>
<dbReference type="CDD" id="cd00685">
    <property type="entry name" value="Trans_IPPS_HT"/>
    <property type="match status" value="1"/>
</dbReference>
<evidence type="ECO:0000256" key="7">
    <source>
        <dbReference type="RuleBase" id="RU004466"/>
    </source>
</evidence>
<dbReference type="PANTHER" id="PTHR12001">
    <property type="entry name" value="GERANYLGERANYL PYROPHOSPHATE SYNTHASE"/>
    <property type="match status" value="1"/>
</dbReference>
<dbReference type="GO" id="GO:0004659">
    <property type="term" value="F:prenyltransferase activity"/>
    <property type="evidence" value="ECO:0007669"/>
    <property type="project" value="InterPro"/>
</dbReference>
<comment type="pathway">
    <text evidence="2">Isoprenoid biosynthesis.</text>
</comment>
<dbReference type="EMBL" id="BMGC01000002">
    <property type="protein sequence ID" value="GGB19132.1"/>
    <property type="molecule type" value="Genomic_DNA"/>
</dbReference>
<dbReference type="SFLD" id="SFLDG01017">
    <property type="entry name" value="Polyprenyl_Transferase_Like"/>
    <property type="match status" value="1"/>
</dbReference>
<dbReference type="GO" id="GO:0008299">
    <property type="term" value="P:isoprenoid biosynthetic process"/>
    <property type="evidence" value="ECO:0007669"/>
    <property type="project" value="InterPro"/>
</dbReference>
<evidence type="ECO:0000313" key="9">
    <source>
        <dbReference type="Proteomes" id="UP000621454"/>
    </source>
</evidence>
<comment type="caution">
    <text evidence="8">The sequence shown here is derived from an EMBL/GenBank/DDBJ whole genome shotgun (WGS) entry which is preliminary data.</text>
</comment>
<sequence>MSASSDRSSSVDSPGADSTQLLADVVDGTEAALRRYFDSRADEVALIGEEYRAAVDVLSRFVLLGGKRVRPLFAYLGWLAVPTGEGRSAPDRPDSDAAIATFAALELVQACALIHDDIIDRSDTRRGRPTAHRQFEATHRGADWSGDAAHYGVSAAVIVGDLALAWADDMIADAPITPESLRRVRSIWSIMRTEVLGGQLLDIVTEASGNESIDAAYRVMRHKTAGYTVSRPLTLGAALAGADEELQQTLLAAGTDLGLAFQLRDDVLGVFGDAARTGKPSGDDLVAAKRTALLAVALRRAHDRDPALADRLRALIGHPLTEAELDEARAIFVDVGALEEIETTIDELTTRAFDRLRGADAEPTAVGALASFTARLAHRES</sequence>
<protein>
    <submittedName>
        <fullName evidence="8">Polyprenyl synthetase</fullName>
    </submittedName>
</protein>
<reference evidence="8" key="1">
    <citation type="journal article" date="2014" name="Int. J. Syst. Evol. Microbiol.">
        <title>Complete genome sequence of Corynebacterium casei LMG S-19264T (=DSM 44701T), isolated from a smear-ripened cheese.</title>
        <authorList>
            <consortium name="US DOE Joint Genome Institute (JGI-PGF)"/>
            <person name="Walter F."/>
            <person name="Albersmeier A."/>
            <person name="Kalinowski J."/>
            <person name="Ruckert C."/>
        </authorList>
    </citation>
    <scope>NUCLEOTIDE SEQUENCE</scope>
    <source>
        <strain evidence="8">CGMCC 1.12827</strain>
    </source>
</reference>
<dbReference type="InterPro" id="IPR033749">
    <property type="entry name" value="Polyprenyl_synt_CS"/>
</dbReference>
<dbReference type="SFLD" id="SFLDS00005">
    <property type="entry name" value="Isoprenoid_Synthase_Type_I"/>
    <property type="match status" value="1"/>
</dbReference>